<evidence type="ECO:0000313" key="2">
    <source>
        <dbReference type="Proteomes" id="UP000553632"/>
    </source>
</evidence>
<sequence length="279" mass="30670">VECAVRNNFQLPGIADVPAAAVDVYLFVYDGSASTPFHWRVSGGGASSLRLGLPIVALASDKNAQKGLLTCAPCLALRVDFPPLNKTTREEIGGSATVICTFSAGEENSEAWSAVQVLADRSSGIKTSYIHCPKIDGREAFMTTFDVDELTPLVSSYSPRGDYQILFADTPPGAGLDPLDDFHDKTVTELLNVIDPPDRNLFYFHEWQAAGEALKKFCPAVREALERKFGKFTKMCHKYLRVSKEAVKTAEVRGWQFLTRGTSKHVYPPKRTHSSGFFD</sequence>
<accession>A0A7J6QN44</accession>
<proteinExistence type="predicted"/>
<keyword evidence="2" id="KW-1185">Reference proteome</keyword>
<feature type="non-terminal residue" evidence="1">
    <location>
        <position position="1"/>
    </location>
</feature>
<evidence type="ECO:0000313" key="1">
    <source>
        <dbReference type="EMBL" id="KAF4709713.1"/>
    </source>
</evidence>
<protein>
    <submittedName>
        <fullName evidence="1">Uncharacterized protein</fullName>
    </submittedName>
</protein>
<dbReference type="Proteomes" id="UP000553632">
    <property type="component" value="Unassembled WGS sequence"/>
</dbReference>
<organism evidence="1 2">
    <name type="scientific">Perkinsus olseni</name>
    <name type="common">Perkinsus atlanticus</name>
    <dbReference type="NCBI Taxonomy" id="32597"/>
    <lineage>
        <taxon>Eukaryota</taxon>
        <taxon>Sar</taxon>
        <taxon>Alveolata</taxon>
        <taxon>Perkinsozoa</taxon>
        <taxon>Perkinsea</taxon>
        <taxon>Perkinsida</taxon>
        <taxon>Perkinsidae</taxon>
        <taxon>Perkinsus</taxon>
    </lineage>
</organism>
<gene>
    <name evidence="1" type="ORF">FOZ63_028212</name>
</gene>
<dbReference type="AlphaFoldDB" id="A0A7J6QN44"/>
<dbReference type="EMBL" id="JABANO010031773">
    <property type="protein sequence ID" value="KAF4709713.1"/>
    <property type="molecule type" value="Genomic_DNA"/>
</dbReference>
<reference evidence="1 2" key="1">
    <citation type="submission" date="2020-04" db="EMBL/GenBank/DDBJ databases">
        <title>Perkinsus olseni comparative genomics.</title>
        <authorList>
            <person name="Bogema D.R."/>
        </authorList>
    </citation>
    <scope>NUCLEOTIDE SEQUENCE [LARGE SCALE GENOMIC DNA]</scope>
    <source>
        <strain evidence="1 2">ATCC PRA-207</strain>
    </source>
</reference>
<name>A0A7J6QN44_PEROL</name>
<comment type="caution">
    <text evidence="1">The sequence shown here is derived from an EMBL/GenBank/DDBJ whole genome shotgun (WGS) entry which is preliminary data.</text>
</comment>